<dbReference type="InterPro" id="IPR007842">
    <property type="entry name" value="HEPN_dom"/>
</dbReference>
<dbReference type="Proteomes" id="UP000226442">
    <property type="component" value="Unassembled WGS sequence"/>
</dbReference>
<keyword evidence="4" id="KW-1185">Reference proteome</keyword>
<comment type="similarity">
    <text evidence="1">Belongs to the UPF0332 family.</text>
</comment>
<protein>
    <submittedName>
        <fullName evidence="3">HEPN domain-containing protein</fullName>
    </submittedName>
</protein>
<dbReference type="Pfam" id="PF05168">
    <property type="entry name" value="HEPN"/>
    <property type="match status" value="1"/>
</dbReference>
<dbReference type="PANTHER" id="PTHR36565">
    <property type="entry name" value="UPF0332 PROTEIN TM_1000"/>
    <property type="match status" value="1"/>
</dbReference>
<evidence type="ECO:0000313" key="3">
    <source>
        <dbReference type="EMBL" id="PHX55550.1"/>
    </source>
</evidence>
<feature type="domain" description="HEPN" evidence="2">
    <location>
        <begin position="7"/>
        <end position="121"/>
    </location>
</feature>
<sequence>MKPEQLELIQKSRESISAARLLLDNGFPGYAAARAYYAMFYIAEAFLDGERMSFSKHSAVIGAFGREFARTGRVPAEFHRFLIDAQDLRNSGDYGGIDTVTVEQAAEQINCAEEFLKLAQNLIGTLPPP</sequence>
<evidence type="ECO:0000256" key="1">
    <source>
        <dbReference type="ARBA" id="ARBA00038248"/>
    </source>
</evidence>
<gene>
    <name evidence="3" type="ORF">CP500_010210</name>
</gene>
<dbReference type="PANTHER" id="PTHR36565:SF1">
    <property type="entry name" value="UPF0332 PROTEIN TM_1000"/>
    <property type="match status" value="1"/>
</dbReference>
<accession>A0A2G4F1B1</accession>
<dbReference type="EMBL" id="NXIB02000049">
    <property type="protein sequence ID" value="PHX55550.1"/>
    <property type="molecule type" value="Genomic_DNA"/>
</dbReference>
<evidence type="ECO:0000259" key="2">
    <source>
        <dbReference type="Pfam" id="PF05168"/>
    </source>
</evidence>
<dbReference type="InterPro" id="IPR052226">
    <property type="entry name" value="UPF0332_toxin"/>
</dbReference>
<organism evidence="3 4">
    <name type="scientific">Tychonema bourrellyi FEM_GT703</name>
    <dbReference type="NCBI Taxonomy" id="2040638"/>
    <lineage>
        <taxon>Bacteria</taxon>
        <taxon>Bacillati</taxon>
        <taxon>Cyanobacteriota</taxon>
        <taxon>Cyanophyceae</taxon>
        <taxon>Oscillatoriophycideae</taxon>
        <taxon>Oscillatoriales</taxon>
        <taxon>Microcoleaceae</taxon>
        <taxon>Tychonema</taxon>
    </lineage>
</organism>
<reference evidence="3" key="1">
    <citation type="submission" date="2017-10" db="EMBL/GenBank/DDBJ databases">
        <title>Draft genome sequence of the planktic cyanobacteria Tychonema bourrellyi isolated from alpine lentic freshwater.</title>
        <authorList>
            <person name="Tett A."/>
            <person name="Armanini F."/>
            <person name="Asnicar F."/>
            <person name="Boscaini A."/>
            <person name="Pasolli E."/>
            <person name="Zolfo M."/>
            <person name="Donati C."/>
            <person name="Salmaso N."/>
            <person name="Segata N."/>
        </authorList>
    </citation>
    <scope>NUCLEOTIDE SEQUENCE</scope>
    <source>
        <strain evidence="3">FEM_GT703</strain>
    </source>
</reference>
<dbReference type="RefSeq" id="WP_096831679.1">
    <property type="nucleotide sequence ID" value="NZ_NXIB02000049.1"/>
</dbReference>
<name>A0A2G4F1B1_9CYAN</name>
<evidence type="ECO:0000313" key="4">
    <source>
        <dbReference type="Proteomes" id="UP000226442"/>
    </source>
</evidence>
<dbReference type="AlphaFoldDB" id="A0A2G4F1B1"/>
<dbReference type="Gene3D" id="1.20.120.330">
    <property type="entry name" value="Nucleotidyltransferases domain 2"/>
    <property type="match status" value="1"/>
</dbReference>
<dbReference type="OrthoDB" id="5767335at2"/>
<comment type="caution">
    <text evidence="3">The sequence shown here is derived from an EMBL/GenBank/DDBJ whole genome shotgun (WGS) entry which is preliminary data.</text>
</comment>
<proteinExistence type="inferred from homology"/>